<dbReference type="Proteomes" id="UP001549320">
    <property type="component" value="Unassembled WGS sequence"/>
</dbReference>
<keyword evidence="3" id="KW-0479">Metal-binding</keyword>
<keyword evidence="5 8" id="KW-0223">Dioxygenase</keyword>
<organism evidence="10 11">
    <name type="scientific">Ottowia thiooxydans</name>
    <dbReference type="NCBI Taxonomy" id="219182"/>
    <lineage>
        <taxon>Bacteria</taxon>
        <taxon>Pseudomonadati</taxon>
        <taxon>Pseudomonadota</taxon>
        <taxon>Betaproteobacteria</taxon>
        <taxon>Burkholderiales</taxon>
        <taxon>Comamonadaceae</taxon>
        <taxon>Ottowia</taxon>
    </lineage>
</organism>
<feature type="domain" description="VOC" evidence="9">
    <location>
        <begin position="146"/>
        <end position="262"/>
    </location>
</feature>
<keyword evidence="7 8" id="KW-0408">Iron</keyword>
<dbReference type="InterPro" id="IPR004360">
    <property type="entry name" value="Glyas_Fos-R_dOase_dom"/>
</dbReference>
<reference evidence="10 11" key="1">
    <citation type="submission" date="2024-06" db="EMBL/GenBank/DDBJ databases">
        <title>Sorghum-associated microbial communities from plants grown in Nebraska, USA.</title>
        <authorList>
            <person name="Schachtman D."/>
        </authorList>
    </citation>
    <scope>NUCLEOTIDE SEQUENCE [LARGE SCALE GENOMIC DNA]</scope>
    <source>
        <strain evidence="10 11">2709</strain>
    </source>
</reference>
<evidence type="ECO:0000313" key="10">
    <source>
        <dbReference type="EMBL" id="MET4578359.1"/>
    </source>
</evidence>
<dbReference type="PROSITE" id="PS51819">
    <property type="entry name" value="VOC"/>
    <property type="match status" value="2"/>
</dbReference>
<evidence type="ECO:0000256" key="6">
    <source>
        <dbReference type="ARBA" id="ARBA00023002"/>
    </source>
</evidence>
<comment type="cofactor">
    <cofactor evidence="1 8">
        <name>Fe(2+)</name>
        <dbReference type="ChEBI" id="CHEBI:29033"/>
    </cofactor>
</comment>
<keyword evidence="6 8" id="KW-0560">Oxidoreductase</keyword>
<dbReference type="Pfam" id="PF00903">
    <property type="entry name" value="Glyoxalase"/>
    <property type="match status" value="2"/>
</dbReference>
<comment type="caution">
    <text evidence="10">The sequence shown here is derived from an EMBL/GenBank/DDBJ whole genome shotgun (WGS) entry which is preliminary data.</text>
</comment>
<proteinExistence type="inferred from homology"/>
<sequence length="316" mass="34686">MINALSYVLINTPHLPAWMEMATTMAGLQAEEMEPGRSVRLRLDEKAQRLLLQSTTGQPSLGMGYTVPSPEALDAMIAKVEAAGFPVTPSTADERALRAVSAMAHFTDPDGYRVELAHGLQDATTPFVPGRPIGGFRTRAGDIDLGIGHTALMAGDFAGMKHLYHEVLGFALSDRASAPFVAEFFHVNPRHHTIGLADTGTGPGVYHLMLEYKEWDDVGRAYDMALEQPQSIGVSLGRHSNDHVTSFYLRTPDGWMLELGWAGRLIDQDWQITELPGMSLWGHDRTWLPPAKREQARQILKDIAARGLRAPIAPSE</sequence>
<evidence type="ECO:0000256" key="7">
    <source>
        <dbReference type="ARBA" id="ARBA00023004"/>
    </source>
</evidence>
<gene>
    <name evidence="10" type="ORF">ABIE13_003475</name>
</gene>
<dbReference type="RefSeq" id="WP_354445522.1">
    <property type="nucleotide sequence ID" value="NZ_JBEPSH010000006.1"/>
</dbReference>
<dbReference type="SUPFAM" id="SSF54593">
    <property type="entry name" value="Glyoxalase/Bleomycin resistance protein/Dihydroxybiphenyl dioxygenase"/>
    <property type="match status" value="1"/>
</dbReference>
<evidence type="ECO:0000256" key="2">
    <source>
        <dbReference type="ARBA" id="ARBA00008784"/>
    </source>
</evidence>
<dbReference type="InterPro" id="IPR037523">
    <property type="entry name" value="VOC_core"/>
</dbReference>
<evidence type="ECO:0000313" key="11">
    <source>
        <dbReference type="Proteomes" id="UP001549320"/>
    </source>
</evidence>
<dbReference type="EMBL" id="JBEPSH010000006">
    <property type="protein sequence ID" value="MET4578359.1"/>
    <property type="molecule type" value="Genomic_DNA"/>
</dbReference>
<comment type="similarity">
    <text evidence="2 8">Belongs to the extradiol ring-cleavage dioxygenase family.</text>
</comment>
<evidence type="ECO:0000259" key="9">
    <source>
        <dbReference type="PROSITE" id="PS51819"/>
    </source>
</evidence>
<accession>A0ABV2QBE7</accession>
<dbReference type="InterPro" id="IPR000486">
    <property type="entry name" value="Xdiol_ring_cleave_dOase_1/2"/>
</dbReference>
<evidence type="ECO:0000256" key="3">
    <source>
        <dbReference type="ARBA" id="ARBA00022723"/>
    </source>
</evidence>
<name>A0ABV2QBE7_9BURK</name>
<keyword evidence="4 8" id="KW-0058">Aromatic hydrocarbons catabolism</keyword>
<dbReference type="InterPro" id="IPR029068">
    <property type="entry name" value="Glyas_Bleomycin-R_OHBP_Dase"/>
</dbReference>
<feature type="domain" description="VOC" evidence="9">
    <location>
        <begin position="4"/>
        <end position="119"/>
    </location>
</feature>
<evidence type="ECO:0000256" key="1">
    <source>
        <dbReference type="ARBA" id="ARBA00001954"/>
    </source>
</evidence>
<evidence type="ECO:0000256" key="8">
    <source>
        <dbReference type="RuleBase" id="RU000683"/>
    </source>
</evidence>
<dbReference type="Gene3D" id="3.10.180.10">
    <property type="entry name" value="2,3-Dihydroxybiphenyl 1,2-Dioxygenase, domain 1"/>
    <property type="match status" value="2"/>
</dbReference>
<evidence type="ECO:0000256" key="5">
    <source>
        <dbReference type="ARBA" id="ARBA00022964"/>
    </source>
</evidence>
<protein>
    <submittedName>
        <fullName evidence="10">2,3-dihydroxybiphenyl 1,2-dioxygenase</fullName>
    </submittedName>
</protein>
<dbReference type="PROSITE" id="PS00082">
    <property type="entry name" value="EXTRADIOL_DIOXYGENAS"/>
    <property type="match status" value="1"/>
</dbReference>
<evidence type="ECO:0000256" key="4">
    <source>
        <dbReference type="ARBA" id="ARBA00022797"/>
    </source>
</evidence>
<keyword evidence="11" id="KW-1185">Reference proteome</keyword>